<dbReference type="InterPro" id="IPR015422">
    <property type="entry name" value="PyrdxlP-dep_Trfase_small"/>
</dbReference>
<dbReference type="PATRIC" id="fig|1392998.3.peg.1690"/>
<keyword evidence="3" id="KW-1185">Reference proteome</keyword>
<dbReference type="InterPro" id="IPR015421">
    <property type="entry name" value="PyrdxlP-dep_Trfase_major"/>
</dbReference>
<sequence length="356" mass="40169">MKVITHNRPTIDKEEICAVVEALSSLELTVGTKAGEFEDRFSRYIGIDSVATSSGTSALHLALIAAGVNRDDEVILPSYTCAAVAYPVLYQQARPVLVDTNYSDYNIDLNEIKNSISDRTKAVVVPHMFGYPADIQEIKEFCCERGVFLIEDCAQSIGSLHDGRKVGVFGDISIFSFYATKMVTSIQGGMVCTDNKEWIETARDLRYHDQQCSLSDARLKYSYMMSDINAAVGIEQLKKLDNFVKRRREIAGIYRDEIINVEHPVEEPHKKHAYSRYVVKTESKDEIIQRLRGKNIICATMHSPPLHRRSLFASNRQYPNTEKIINTSISLPIYPSLEDEEILNISDTFNKIRAGL</sequence>
<dbReference type="CDD" id="cd00616">
    <property type="entry name" value="AHBA_syn"/>
    <property type="match status" value="1"/>
</dbReference>
<dbReference type="PIRSF" id="PIRSF000390">
    <property type="entry name" value="PLP_StrS"/>
    <property type="match status" value="1"/>
</dbReference>
<dbReference type="PANTHER" id="PTHR30244:SF34">
    <property type="entry name" value="DTDP-4-AMINO-4,6-DIDEOXYGALACTOSE TRANSAMINASE"/>
    <property type="match status" value="1"/>
</dbReference>
<evidence type="ECO:0000256" key="1">
    <source>
        <dbReference type="RuleBase" id="RU004508"/>
    </source>
</evidence>
<dbReference type="Gene3D" id="3.40.640.10">
    <property type="entry name" value="Type I PLP-dependent aspartate aminotransferase-like (Major domain)"/>
    <property type="match status" value="1"/>
</dbReference>
<evidence type="ECO:0000313" key="2">
    <source>
        <dbReference type="EMBL" id="KCZ72284.1"/>
    </source>
</evidence>
<dbReference type="InterPro" id="IPR000653">
    <property type="entry name" value="DegT/StrS_aminotransferase"/>
</dbReference>
<comment type="similarity">
    <text evidence="1">Belongs to the DegT/DnrJ/EryC1 family.</text>
</comment>
<dbReference type="RefSeq" id="WP_048090390.1">
    <property type="nucleotide sequence ID" value="NZ_JMIY01000003.1"/>
</dbReference>
<dbReference type="EMBL" id="JMIY01000003">
    <property type="protein sequence ID" value="KCZ72284.1"/>
    <property type="molecule type" value="Genomic_DNA"/>
</dbReference>
<gene>
    <name evidence="2" type="ORF">ANME2D_01689</name>
</gene>
<dbReference type="Pfam" id="PF01041">
    <property type="entry name" value="DegT_DnrJ_EryC1"/>
    <property type="match status" value="1"/>
</dbReference>
<evidence type="ECO:0000313" key="3">
    <source>
        <dbReference type="Proteomes" id="UP000027153"/>
    </source>
</evidence>
<dbReference type="Proteomes" id="UP000027153">
    <property type="component" value="Unassembled WGS sequence"/>
</dbReference>
<dbReference type="GO" id="GO:0030170">
    <property type="term" value="F:pyridoxal phosphate binding"/>
    <property type="evidence" value="ECO:0007669"/>
    <property type="project" value="TreeGrafter"/>
</dbReference>
<protein>
    <submittedName>
        <fullName evidence="2">Putative PLP-dependent enzyme possibly involved in cell wall biogenesis</fullName>
    </submittedName>
</protein>
<dbReference type="OrthoDB" id="358899at2157"/>
<dbReference type="AlphaFoldDB" id="A0A062V948"/>
<accession>A0A062V948</accession>
<dbReference type="GO" id="GO:0000271">
    <property type="term" value="P:polysaccharide biosynthetic process"/>
    <property type="evidence" value="ECO:0007669"/>
    <property type="project" value="TreeGrafter"/>
</dbReference>
<keyword evidence="1" id="KW-0663">Pyridoxal phosphate</keyword>
<reference evidence="2 3" key="1">
    <citation type="journal article" date="2013" name="Nature">
        <title>Anaerobic oxidation of methane coupled to nitrate reduction in a novel archaeal lineage.</title>
        <authorList>
            <person name="Haroon M.F."/>
            <person name="Hu S."/>
            <person name="Shi Y."/>
            <person name="Imelfort M."/>
            <person name="Keller J."/>
            <person name="Hugenholtz P."/>
            <person name="Yuan Z."/>
            <person name="Tyson G.W."/>
        </authorList>
    </citation>
    <scope>NUCLEOTIDE SEQUENCE [LARGE SCALE GENOMIC DNA]</scope>
    <source>
        <strain evidence="2 3">ANME-2d</strain>
    </source>
</reference>
<name>A0A062V948_9EURY</name>
<dbReference type="Gene3D" id="3.90.1150.10">
    <property type="entry name" value="Aspartate Aminotransferase, domain 1"/>
    <property type="match status" value="1"/>
</dbReference>
<organism evidence="2 3">
    <name type="scientific">Candidatus Methanoperedens nitratireducens</name>
    <dbReference type="NCBI Taxonomy" id="1392998"/>
    <lineage>
        <taxon>Archaea</taxon>
        <taxon>Methanobacteriati</taxon>
        <taxon>Methanobacteriota</taxon>
        <taxon>Stenosarchaea group</taxon>
        <taxon>Methanomicrobia</taxon>
        <taxon>Methanosarcinales</taxon>
        <taxon>ANME-2 cluster</taxon>
        <taxon>Candidatus Methanoperedentaceae</taxon>
        <taxon>Candidatus Methanoperedens</taxon>
    </lineage>
</organism>
<dbReference type="PANTHER" id="PTHR30244">
    <property type="entry name" value="TRANSAMINASE"/>
    <property type="match status" value="1"/>
</dbReference>
<comment type="caution">
    <text evidence="2">The sequence shown here is derived from an EMBL/GenBank/DDBJ whole genome shotgun (WGS) entry which is preliminary data.</text>
</comment>
<proteinExistence type="inferred from homology"/>
<dbReference type="GO" id="GO:0008483">
    <property type="term" value="F:transaminase activity"/>
    <property type="evidence" value="ECO:0007669"/>
    <property type="project" value="TreeGrafter"/>
</dbReference>
<dbReference type="InterPro" id="IPR015424">
    <property type="entry name" value="PyrdxlP-dep_Trfase"/>
</dbReference>
<dbReference type="SUPFAM" id="SSF53383">
    <property type="entry name" value="PLP-dependent transferases"/>
    <property type="match status" value="1"/>
</dbReference>